<name>A0A0W8E2T2_9ZZZZ</name>
<dbReference type="AlphaFoldDB" id="A0A0W8E2T2"/>
<dbReference type="Pfam" id="PF00037">
    <property type="entry name" value="Fer4"/>
    <property type="match status" value="1"/>
</dbReference>
<reference evidence="2" key="1">
    <citation type="journal article" date="2015" name="Proc. Natl. Acad. Sci. U.S.A.">
        <title>Networks of energetic and metabolic interactions define dynamics in microbial communities.</title>
        <authorList>
            <person name="Embree M."/>
            <person name="Liu J.K."/>
            <person name="Al-Bassam M.M."/>
            <person name="Zengler K."/>
        </authorList>
    </citation>
    <scope>NUCLEOTIDE SEQUENCE</scope>
</reference>
<proteinExistence type="predicted"/>
<protein>
    <submittedName>
        <fullName evidence="2">Iron-sulfur cluster-binding protein</fullName>
    </submittedName>
</protein>
<dbReference type="PROSITE" id="PS51379">
    <property type="entry name" value="4FE4S_FER_2"/>
    <property type="match status" value="1"/>
</dbReference>
<dbReference type="EMBL" id="LNQE01001909">
    <property type="protein sequence ID" value="KUG02777.1"/>
    <property type="molecule type" value="Genomic_DNA"/>
</dbReference>
<gene>
    <name evidence="2" type="ORF">ASZ90_019853</name>
</gene>
<dbReference type="InterPro" id="IPR017900">
    <property type="entry name" value="4Fe4S_Fe_S_CS"/>
</dbReference>
<dbReference type="PANTHER" id="PTHR42827">
    <property type="entry name" value="IRON-SULFUR CLUSTER-BINDING PROTEIN-RELATED"/>
    <property type="match status" value="1"/>
</dbReference>
<dbReference type="SUPFAM" id="SSF54862">
    <property type="entry name" value="4Fe-4S ferredoxins"/>
    <property type="match status" value="1"/>
</dbReference>
<comment type="caution">
    <text evidence="2">The sequence shown here is derived from an EMBL/GenBank/DDBJ whole genome shotgun (WGS) entry which is preliminary data.</text>
</comment>
<dbReference type="InterPro" id="IPR017896">
    <property type="entry name" value="4Fe4S_Fe-S-bd"/>
</dbReference>
<organism evidence="2">
    <name type="scientific">hydrocarbon metagenome</name>
    <dbReference type="NCBI Taxonomy" id="938273"/>
    <lineage>
        <taxon>unclassified sequences</taxon>
        <taxon>metagenomes</taxon>
        <taxon>ecological metagenomes</taxon>
    </lineage>
</organism>
<dbReference type="PROSITE" id="PS00198">
    <property type="entry name" value="4FE4S_FER_1"/>
    <property type="match status" value="1"/>
</dbReference>
<dbReference type="PANTHER" id="PTHR42827:SF1">
    <property type="entry name" value="IRON-SULFUR CLUSTER-BINDING PROTEIN"/>
    <property type="match status" value="1"/>
</dbReference>
<accession>A0A0W8E2T2</accession>
<evidence type="ECO:0000259" key="1">
    <source>
        <dbReference type="PROSITE" id="PS51379"/>
    </source>
</evidence>
<feature type="domain" description="4Fe-4S ferredoxin-type" evidence="1">
    <location>
        <begin position="174"/>
        <end position="204"/>
    </location>
</feature>
<sequence>MRIFESPVFAFGAADDEYFIKYKDPEVIGEHYLMPREWLPGANTIVSYFLPFSQEIRKANSIDPYWPSEEWLDGFAEGQAFLNKLGVHLQSELIKAGYDSLVPSLDKRFRVRTGFNNNDSPGAEGLYTSNWSARHAAFVCGLGTFGLSKALITRKGLAGRFGSMITALDLPADKRPYENINEYCSMCGKCAKNCPANAISIEEGKNHQICSEFLAKTLEKYRPRYGCGKCQINVPCESGIPERNKVK</sequence>
<evidence type="ECO:0000313" key="2">
    <source>
        <dbReference type="EMBL" id="KUG02777.1"/>
    </source>
</evidence>